<dbReference type="Gene3D" id="6.10.250.2320">
    <property type="match status" value="1"/>
</dbReference>
<feature type="region of interest" description="Disordered" evidence="1">
    <location>
        <begin position="79"/>
        <end position="118"/>
    </location>
</feature>
<dbReference type="Proteomes" id="UP001221898">
    <property type="component" value="Unassembled WGS sequence"/>
</dbReference>
<sequence>MDDYIEKRMKENGNKFRNELERIVQKYSRVDGSGMEVCLQSMTCQTEKGTRPWDGEEADRLMASLSVCDSAEKLVRGLDSNGATQDGSHTCFDSSSLPMETQMERSTESVSWESGADGSQLLSSAVSESALQAALEQPEEQDEELERTLSSPGSSILQLYPSMLSQLERAWRRQHVTEAASAVLHRYRRRGWRCSTKPRP</sequence>
<proteinExistence type="predicted"/>
<accession>A0AAD7S7U6</accession>
<evidence type="ECO:0000256" key="1">
    <source>
        <dbReference type="SAM" id="MobiDB-lite"/>
    </source>
</evidence>
<name>A0AAD7S7U6_9TELE</name>
<feature type="non-terminal residue" evidence="2">
    <location>
        <position position="200"/>
    </location>
</feature>
<comment type="caution">
    <text evidence="2">The sequence shown here is derived from an EMBL/GenBank/DDBJ whole genome shotgun (WGS) entry which is preliminary data.</text>
</comment>
<organism evidence="2 3">
    <name type="scientific">Aldrovandia affinis</name>
    <dbReference type="NCBI Taxonomy" id="143900"/>
    <lineage>
        <taxon>Eukaryota</taxon>
        <taxon>Metazoa</taxon>
        <taxon>Chordata</taxon>
        <taxon>Craniata</taxon>
        <taxon>Vertebrata</taxon>
        <taxon>Euteleostomi</taxon>
        <taxon>Actinopterygii</taxon>
        <taxon>Neopterygii</taxon>
        <taxon>Teleostei</taxon>
        <taxon>Notacanthiformes</taxon>
        <taxon>Halosauridae</taxon>
        <taxon>Aldrovandia</taxon>
    </lineage>
</organism>
<protein>
    <submittedName>
        <fullName evidence="2">Uncharacterized protein</fullName>
    </submittedName>
</protein>
<dbReference type="AlphaFoldDB" id="A0AAD7S7U6"/>
<keyword evidence="3" id="KW-1185">Reference proteome</keyword>
<reference evidence="2" key="1">
    <citation type="journal article" date="2023" name="Science">
        <title>Genome structures resolve the early diversification of teleost fishes.</title>
        <authorList>
            <person name="Parey E."/>
            <person name="Louis A."/>
            <person name="Montfort J."/>
            <person name="Bouchez O."/>
            <person name="Roques C."/>
            <person name="Iampietro C."/>
            <person name="Lluch J."/>
            <person name="Castinel A."/>
            <person name="Donnadieu C."/>
            <person name="Desvignes T."/>
            <person name="Floi Bucao C."/>
            <person name="Jouanno E."/>
            <person name="Wen M."/>
            <person name="Mejri S."/>
            <person name="Dirks R."/>
            <person name="Jansen H."/>
            <person name="Henkel C."/>
            <person name="Chen W.J."/>
            <person name="Zahm M."/>
            <person name="Cabau C."/>
            <person name="Klopp C."/>
            <person name="Thompson A.W."/>
            <person name="Robinson-Rechavi M."/>
            <person name="Braasch I."/>
            <person name="Lecointre G."/>
            <person name="Bobe J."/>
            <person name="Postlethwait J.H."/>
            <person name="Berthelot C."/>
            <person name="Roest Crollius H."/>
            <person name="Guiguen Y."/>
        </authorList>
    </citation>
    <scope>NUCLEOTIDE SEQUENCE</scope>
    <source>
        <strain evidence="2">NC1722</strain>
    </source>
</reference>
<gene>
    <name evidence="2" type="ORF">AAFF_G00438150</name>
</gene>
<evidence type="ECO:0000313" key="3">
    <source>
        <dbReference type="Proteomes" id="UP001221898"/>
    </source>
</evidence>
<dbReference type="EMBL" id="JAINUG010000097">
    <property type="protein sequence ID" value="KAJ8397539.1"/>
    <property type="molecule type" value="Genomic_DNA"/>
</dbReference>
<evidence type="ECO:0000313" key="2">
    <source>
        <dbReference type="EMBL" id="KAJ8397539.1"/>
    </source>
</evidence>
<feature type="compositionally biased region" description="Polar residues" evidence="1">
    <location>
        <begin position="81"/>
        <end position="99"/>
    </location>
</feature>